<dbReference type="SUPFAM" id="SSF82171">
    <property type="entry name" value="DPP6 N-terminal domain-like"/>
    <property type="match status" value="1"/>
</dbReference>
<dbReference type="Pfam" id="PF16472">
    <property type="entry name" value="DUF5050"/>
    <property type="match status" value="1"/>
</dbReference>
<sequence length="310" mass="33300">MLKLISSLTLVASLCVWGCGEAPREGPAEEAEMAGGSAAPLAPTDTVFFQELSWSPDGSSLLLSVLGFGPGPDGYTYQIYRVDADGSALVRLTDGPRDYWTSWSPDGSRIAFAALTDENLDIYVMAPDGTNRVRLTDDPAKDTHPYWFADGSRLVFTSDRTGDPQIYVMKADGSGVRQVSDVAGELWNPVPSPAGDRIVYYAPDESGEDYVYVMNLDGSDRTKLAPGLWPAWSPDGTRIIYAGEGGLFTMAPDGTGQRPMMAGDIGFGRYAPDGTRIAYIATDDGAVMVNVMNADGSGSRTLLRNPKPQW</sequence>
<accession>A0AAE5CBI2</accession>
<proteinExistence type="predicted"/>
<evidence type="ECO:0000313" key="3">
    <source>
        <dbReference type="Proteomes" id="UP000702544"/>
    </source>
</evidence>
<dbReference type="Gene3D" id="2.120.10.30">
    <property type="entry name" value="TolB, C-terminal domain"/>
    <property type="match status" value="1"/>
</dbReference>
<comment type="caution">
    <text evidence="2">The sequence shown here is derived from an EMBL/GenBank/DDBJ whole genome shotgun (WGS) entry which is preliminary data.</text>
</comment>
<dbReference type="AlphaFoldDB" id="A0AAE5CBI2"/>
<dbReference type="InterPro" id="IPR011042">
    <property type="entry name" value="6-blade_b-propeller_TolB-like"/>
</dbReference>
<dbReference type="EMBL" id="JAACAK010000099">
    <property type="protein sequence ID" value="NIR75902.1"/>
    <property type="molecule type" value="Genomic_DNA"/>
</dbReference>
<organism evidence="2 3">
    <name type="scientific">Candidatus Kutchimonas denitrificans</name>
    <dbReference type="NCBI Taxonomy" id="3056748"/>
    <lineage>
        <taxon>Bacteria</taxon>
        <taxon>Pseudomonadati</taxon>
        <taxon>Gemmatimonadota</taxon>
        <taxon>Gemmatimonadia</taxon>
        <taxon>Candidatus Palauibacterales</taxon>
        <taxon>Candidatus Palauibacteraceae</taxon>
        <taxon>Candidatus Kutchimonas</taxon>
    </lineage>
</organism>
<evidence type="ECO:0000313" key="2">
    <source>
        <dbReference type="EMBL" id="NIR75902.1"/>
    </source>
</evidence>
<dbReference type="Proteomes" id="UP000702544">
    <property type="component" value="Unassembled WGS sequence"/>
</dbReference>
<gene>
    <name evidence="2" type="ORF">GWO12_12445</name>
</gene>
<protein>
    <submittedName>
        <fullName evidence="2">DUF5050 domain-containing protein</fullName>
    </submittedName>
</protein>
<name>A0AAE5CBI2_9BACT</name>
<evidence type="ECO:0000259" key="1">
    <source>
        <dbReference type="Pfam" id="PF16472"/>
    </source>
</evidence>
<reference evidence="2 3" key="1">
    <citation type="submission" date="2020-01" db="EMBL/GenBank/DDBJ databases">
        <title>Genomes assembled from Gulf of Kutch pelagic sediment metagenomes.</title>
        <authorList>
            <person name="Chandrashekar M."/>
            <person name="Mahajan M.S."/>
            <person name="Dave K.J."/>
            <person name="Vatsa P."/>
            <person name="Nathani N.M."/>
        </authorList>
    </citation>
    <scope>NUCLEOTIDE SEQUENCE [LARGE SCALE GENOMIC DNA]</scope>
    <source>
        <strain evidence="2">KS3-K002</strain>
    </source>
</reference>
<dbReference type="PANTHER" id="PTHR36842">
    <property type="entry name" value="PROTEIN TOLB HOMOLOG"/>
    <property type="match status" value="1"/>
</dbReference>
<feature type="domain" description="Prolow-density lipoprotein receptor-related protein 1-like beta-propeller" evidence="1">
    <location>
        <begin position="77"/>
        <end position="303"/>
    </location>
</feature>
<dbReference type="InterPro" id="IPR032485">
    <property type="entry name" value="LRP1-like_beta_prop"/>
</dbReference>
<dbReference type="PANTHER" id="PTHR36842:SF1">
    <property type="entry name" value="PROTEIN TOLB"/>
    <property type="match status" value="1"/>
</dbReference>